<feature type="domain" description="Motility protein A N-terminal" evidence="14">
    <location>
        <begin position="4"/>
        <end position="94"/>
    </location>
</feature>
<gene>
    <name evidence="15" type="primary">motA</name>
    <name evidence="15" type="ORF">PSAL_025320</name>
</gene>
<evidence type="ECO:0000256" key="5">
    <source>
        <dbReference type="ARBA" id="ARBA00022500"/>
    </source>
</evidence>
<keyword evidence="11" id="KW-0406">Ion transport</keyword>
<evidence type="ECO:0000256" key="3">
    <source>
        <dbReference type="ARBA" id="ARBA00022448"/>
    </source>
</evidence>
<keyword evidence="4" id="KW-1003">Cell membrane</keyword>
<evidence type="ECO:0000256" key="12">
    <source>
        <dbReference type="ARBA" id="ARBA00023136"/>
    </source>
</evidence>
<evidence type="ECO:0000256" key="10">
    <source>
        <dbReference type="ARBA" id="ARBA00022989"/>
    </source>
</evidence>
<keyword evidence="3" id="KW-0813">Transport</keyword>
<dbReference type="PROSITE" id="PS01307">
    <property type="entry name" value="MOTA"/>
    <property type="match status" value="1"/>
</dbReference>
<name>A0A418SAY3_9RHOB</name>
<feature type="domain" description="MotA/TolQ/ExbB proton channel" evidence="13">
    <location>
        <begin position="136"/>
        <end position="234"/>
    </location>
</feature>
<evidence type="ECO:0000256" key="1">
    <source>
        <dbReference type="ARBA" id="ARBA00004429"/>
    </source>
</evidence>
<sequence length="289" mass="31301">MIGFIGIGVIFVMVFGGYLMAGGKIGIILKALPFEMMMIGGAAIGAFLLSNDMAAVKHTAKDVGKVFKGPKWKHGDYRDLLCLLFELIRLARQNPVAIEEHIEAPGESSIFSKYPKILTDSEAVELICDTMRSASMNYDDPHQVEEVLEKRMEANLHHSMHSSHALQSMADGLPALGIVAAVLGVIKTMASIDQPPEVLGKMIGGALVGTFLGVFLAYGLVGPFASRLQTVTEEDGHFYQLIREVLVANLHNHATNICIEVGRQNTPSHCRPSFSELEDALKEVKSGAA</sequence>
<dbReference type="PANTHER" id="PTHR30433">
    <property type="entry name" value="CHEMOTAXIS PROTEIN MOTA"/>
    <property type="match status" value="1"/>
</dbReference>
<organism evidence="15 16">
    <name type="scientific">Pseudooceanicola algae</name>
    <dbReference type="NCBI Taxonomy" id="1537215"/>
    <lineage>
        <taxon>Bacteria</taxon>
        <taxon>Pseudomonadati</taxon>
        <taxon>Pseudomonadota</taxon>
        <taxon>Alphaproteobacteria</taxon>
        <taxon>Rhodobacterales</taxon>
        <taxon>Paracoccaceae</taxon>
        <taxon>Pseudooceanicola</taxon>
    </lineage>
</organism>
<dbReference type="Proteomes" id="UP000283786">
    <property type="component" value="Chromosome"/>
</dbReference>
<dbReference type="AlphaFoldDB" id="A0A418SAY3"/>
<evidence type="ECO:0000259" key="14">
    <source>
        <dbReference type="Pfam" id="PF20560"/>
    </source>
</evidence>
<dbReference type="GO" id="GO:1902600">
    <property type="term" value="P:proton transmembrane transport"/>
    <property type="evidence" value="ECO:0007669"/>
    <property type="project" value="UniProtKB-KW"/>
</dbReference>
<evidence type="ECO:0000256" key="4">
    <source>
        <dbReference type="ARBA" id="ARBA00022475"/>
    </source>
</evidence>
<dbReference type="RefSeq" id="WP_119840995.1">
    <property type="nucleotide sequence ID" value="NZ_CP060436.1"/>
</dbReference>
<dbReference type="InterPro" id="IPR047055">
    <property type="entry name" value="MotA-like"/>
</dbReference>
<keyword evidence="10" id="KW-1133">Transmembrane helix</keyword>
<dbReference type="GO" id="GO:0006935">
    <property type="term" value="P:chemotaxis"/>
    <property type="evidence" value="ECO:0007669"/>
    <property type="project" value="UniProtKB-KW"/>
</dbReference>
<dbReference type="GO" id="GO:0005886">
    <property type="term" value="C:plasma membrane"/>
    <property type="evidence" value="ECO:0007669"/>
    <property type="project" value="UniProtKB-SubCell"/>
</dbReference>
<keyword evidence="7" id="KW-0812">Transmembrane</keyword>
<evidence type="ECO:0000256" key="6">
    <source>
        <dbReference type="ARBA" id="ARBA00022519"/>
    </source>
</evidence>
<protein>
    <submittedName>
        <fullName evidence="15">Motility protein A</fullName>
    </submittedName>
</protein>
<dbReference type="InterPro" id="IPR000540">
    <property type="entry name" value="Flag_MotA_CS"/>
</dbReference>
<dbReference type="OrthoDB" id="9782603at2"/>
<keyword evidence="9" id="KW-0375">Hydrogen ion transport</keyword>
<keyword evidence="12" id="KW-0472">Membrane</keyword>
<keyword evidence="16" id="KW-1185">Reference proteome</keyword>
<accession>A0A418SAY3</accession>
<reference evidence="15 16" key="1">
    <citation type="submission" date="2020-08" db="EMBL/GenBank/DDBJ databases">
        <title>Genome sequence of Rhodobacteraceae bacterium Lw-13e.</title>
        <authorList>
            <person name="Poehlein A."/>
            <person name="Wolter L."/>
            <person name="Daniel R."/>
            <person name="Brinkhoff T."/>
        </authorList>
    </citation>
    <scope>NUCLEOTIDE SEQUENCE [LARGE SCALE GENOMIC DNA]</scope>
    <source>
        <strain evidence="15 16">Lw-13e</strain>
    </source>
</reference>
<dbReference type="GO" id="GO:0071978">
    <property type="term" value="P:bacterial-type flagellum-dependent swarming motility"/>
    <property type="evidence" value="ECO:0007669"/>
    <property type="project" value="InterPro"/>
</dbReference>
<proteinExistence type="inferred from homology"/>
<keyword evidence="6" id="KW-0997">Cell inner membrane</keyword>
<dbReference type="PANTHER" id="PTHR30433:SF4">
    <property type="entry name" value="MOTILITY PROTEIN A"/>
    <property type="match status" value="1"/>
</dbReference>
<evidence type="ECO:0000256" key="11">
    <source>
        <dbReference type="ARBA" id="ARBA00023065"/>
    </source>
</evidence>
<dbReference type="Pfam" id="PF20560">
    <property type="entry name" value="MotA_N"/>
    <property type="match status" value="1"/>
</dbReference>
<dbReference type="Pfam" id="PF01618">
    <property type="entry name" value="MotA_ExbB"/>
    <property type="match status" value="1"/>
</dbReference>
<dbReference type="NCBIfam" id="TIGR03818">
    <property type="entry name" value="MotA1"/>
    <property type="match status" value="1"/>
</dbReference>
<evidence type="ECO:0000313" key="16">
    <source>
        <dbReference type="Proteomes" id="UP000283786"/>
    </source>
</evidence>
<evidence type="ECO:0000313" key="15">
    <source>
        <dbReference type="EMBL" id="QPM91279.1"/>
    </source>
</evidence>
<keyword evidence="8" id="KW-0283">Flagellar rotation</keyword>
<evidence type="ECO:0000256" key="2">
    <source>
        <dbReference type="ARBA" id="ARBA00008038"/>
    </source>
</evidence>
<dbReference type="InterPro" id="IPR022522">
    <property type="entry name" value="Flagellar_motor_stator_MotA"/>
</dbReference>
<dbReference type="KEGG" id="palw:PSAL_025320"/>
<dbReference type="InterPro" id="IPR046786">
    <property type="entry name" value="MotA_N"/>
</dbReference>
<evidence type="ECO:0000256" key="7">
    <source>
        <dbReference type="ARBA" id="ARBA00022692"/>
    </source>
</evidence>
<comment type="subcellular location">
    <subcellularLocation>
        <location evidence="1">Cell inner membrane</location>
        <topology evidence="1">Multi-pass membrane protein</topology>
    </subcellularLocation>
</comment>
<evidence type="ECO:0000256" key="8">
    <source>
        <dbReference type="ARBA" id="ARBA00022779"/>
    </source>
</evidence>
<evidence type="ECO:0000259" key="13">
    <source>
        <dbReference type="Pfam" id="PF01618"/>
    </source>
</evidence>
<comment type="similarity">
    <text evidence="2">Belongs to the MotA family.</text>
</comment>
<dbReference type="InterPro" id="IPR002898">
    <property type="entry name" value="MotA_ExbB_proton_chnl"/>
</dbReference>
<dbReference type="EMBL" id="CP060436">
    <property type="protein sequence ID" value="QPM91279.1"/>
    <property type="molecule type" value="Genomic_DNA"/>
</dbReference>
<evidence type="ECO:0000256" key="9">
    <source>
        <dbReference type="ARBA" id="ARBA00022781"/>
    </source>
</evidence>
<keyword evidence="5" id="KW-0145">Chemotaxis</keyword>